<keyword evidence="2" id="KW-1185">Reference proteome</keyword>
<organism evidence="1 2">
    <name type="scientific">Gymnopilus junonius</name>
    <name type="common">Spectacular rustgill mushroom</name>
    <name type="synonym">Gymnopilus spectabilis subsp. junonius</name>
    <dbReference type="NCBI Taxonomy" id="109634"/>
    <lineage>
        <taxon>Eukaryota</taxon>
        <taxon>Fungi</taxon>
        <taxon>Dikarya</taxon>
        <taxon>Basidiomycota</taxon>
        <taxon>Agaricomycotina</taxon>
        <taxon>Agaricomycetes</taxon>
        <taxon>Agaricomycetidae</taxon>
        <taxon>Agaricales</taxon>
        <taxon>Agaricineae</taxon>
        <taxon>Hymenogastraceae</taxon>
        <taxon>Gymnopilus</taxon>
    </lineage>
</organism>
<accession>A0A9P5TG89</accession>
<comment type="caution">
    <text evidence="1">The sequence shown here is derived from an EMBL/GenBank/DDBJ whole genome shotgun (WGS) entry which is preliminary data.</text>
</comment>
<gene>
    <name evidence="1" type="ORF">CPB84DRAFT_1795246</name>
</gene>
<sequence length="98" mass="11350">MDPNTDSLHEALKNIRDLPTGLLLQEYQARIPAELAPAQQFWSGYDEKQLVLVFEKLNGIYWGYTNQKQRKNPEHSLQSLTPIQSLIPIHHRLLKTSN</sequence>
<proteinExistence type="predicted"/>
<reference evidence="1" key="1">
    <citation type="submission" date="2020-11" db="EMBL/GenBank/DDBJ databases">
        <authorList>
            <consortium name="DOE Joint Genome Institute"/>
            <person name="Ahrendt S."/>
            <person name="Riley R."/>
            <person name="Andreopoulos W."/>
            <person name="LaButti K."/>
            <person name="Pangilinan J."/>
            <person name="Ruiz-duenas F.J."/>
            <person name="Barrasa J.M."/>
            <person name="Sanchez-Garcia M."/>
            <person name="Camarero S."/>
            <person name="Miyauchi S."/>
            <person name="Serrano A."/>
            <person name="Linde D."/>
            <person name="Babiker R."/>
            <person name="Drula E."/>
            <person name="Ayuso-Fernandez I."/>
            <person name="Pacheco R."/>
            <person name="Padilla G."/>
            <person name="Ferreira P."/>
            <person name="Barriuso J."/>
            <person name="Kellner H."/>
            <person name="Castanera R."/>
            <person name="Alfaro M."/>
            <person name="Ramirez L."/>
            <person name="Pisabarro A.G."/>
            <person name="Kuo A."/>
            <person name="Tritt A."/>
            <person name="Lipzen A."/>
            <person name="He G."/>
            <person name="Yan M."/>
            <person name="Ng V."/>
            <person name="Cullen D."/>
            <person name="Martin F."/>
            <person name="Rosso M.-N."/>
            <person name="Henrissat B."/>
            <person name="Hibbett D."/>
            <person name="Martinez A.T."/>
            <person name="Grigoriev I.V."/>
        </authorList>
    </citation>
    <scope>NUCLEOTIDE SEQUENCE</scope>
    <source>
        <strain evidence="1">AH 44721</strain>
    </source>
</reference>
<dbReference type="Proteomes" id="UP000724874">
    <property type="component" value="Unassembled WGS sequence"/>
</dbReference>
<evidence type="ECO:0000313" key="2">
    <source>
        <dbReference type="Proteomes" id="UP000724874"/>
    </source>
</evidence>
<evidence type="ECO:0000313" key="1">
    <source>
        <dbReference type="EMBL" id="KAF8877147.1"/>
    </source>
</evidence>
<dbReference type="EMBL" id="JADNYJ010000174">
    <property type="protein sequence ID" value="KAF8877147.1"/>
    <property type="molecule type" value="Genomic_DNA"/>
</dbReference>
<protein>
    <submittedName>
        <fullName evidence="1">Uncharacterized protein</fullName>
    </submittedName>
</protein>
<dbReference type="AlphaFoldDB" id="A0A9P5TG89"/>
<feature type="non-terminal residue" evidence="1">
    <location>
        <position position="98"/>
    </location>
</feature>
<name>A0A9P5TG89_GYMJU</name>